<organism evidence="2 3">
    <name type="scientific">Dreissena polymorpha</name>
    <name type="common">Zebra mussel</name>
    <name type="synonym">Mytilus polymorpha</name>
    <dbReference type="NCBI Taxonomy" id="45954"/>
    <lineage>
        <taxon>Eukaryota</taxon>
        <taxon>Metazoa</taxon>
        <taxon>Spiralia</taxon>
        <taxon>Lophotrochozoa</taxon>
        <taxon>Mollusca</taxon>
        <taxon>Bivalvia</taxon>
        <taxon>Autobranchia</taxon>
        <taxon>Heteroconchia</taxon>
        <taxon>Euheterodonta</taxon>
        <taxon>Imparidentia</taxon>
        <taxon>Neoheterodontei</taxon>
        <taxon>Myida</taxon>
        <taxon>Dreissenoidea</taxon>
        <taxon>Dreissenidae</taxon>
        <taxon>Dreissena</taxon>
    </lineage>
</organism>
<evidence type="ECO:0000313" key="2">
    <source>
        <dbReference type="EMBL" id="KAH3715304.1"/>
    </source>
</evidence>
<feature type="compositionally biased region" description="Polar residues" evidence="1">
    <location>
        <begin position="69"/>
        <end position="79"/>
    </location>
</feature>
<sequence>MPDSLFNRQGIRMRLRDSVQRCQTRLGTRRRLKDGLRRCQYRLGTCRRLSEVFDGARQSLRPEGHLQETPRQSATVSRP</sequence>
<reference evidence="2" key="2">
    <citation type="submission" date="2020-11" db="EMBL/GenBank/DDBJ databases">
        <authorList>
            <person name="McCartney M.A."/>
            <person name="Auch B."/>
            <person name="Kono T."/>
            <person name="Mallez S."/>
            <person name="Becker A."/>
            <person name="Gohl D.M."/>
            <person name="Silverstein K.A.T."/>
            <person name="Koren S."/>
            <person name="Bechman K.B."/>
            <person name="Herman A."/>
            <person name="Abrahante J.E."/>
            <person name="Garbe J."/>
        </authorList>
    </citation>
    <scope>NUCLEOTIDE SEQUENCE</scope>
    <source>
        <strain evidence="2">Duluth1</strain>
        <tissue evidence="2">Whole animal</tissue>
    </source>
</reference>
<reference evidence="2" key="1">
    <citation type="journal article" date="2019" name="bioRxiv">
        <title>The Genome of the Zebra Mussel, Dreissena polymorpha: A Resource for Invasive Species Research.</title>
        <authorList>
            <person name="McCartney M.A."/>
            <person name="Auch B."/>
            <person name="Kono T."/>
            <person name="Mallez S."/>
            <person name="Zhang Y."/>
            <person name="Obille A."/>
            <person name="Becker A."/>
            <person name="Abrahante J.E."/>
            <person name="Garbe J."/>
            <person name="Badalamenti J.P."/>
            <person name="Herman A."/>
            <person name="Mangelson H."/>
            <person name="Liachko I."/>
            <person name="Sullivan S."/>
            <person name="Sone E.D."/>
            <person name="Koren S."/>
            <person name="Silverstein K.A.T."/>
            <person name="Beckman K.B."/>
            <person name="Gohl D.M."/>
        </authorList>
    </citation>
    <scope>NUCLEOTIDE SEQUENCE</scope>
    <source>
        <strain evidence="2">Duluth1</strain>
        <tissue evidence="2">Whole animal</tissue>
    </source>
</reference>
<name>A0A9D4C1C1_DREPO</name>
<evidence type="ECO:0000313" key="3">
    <source>
        <dbReference type="Proteomes" id="UP000828390"/>
    </source>
</evidence>
<keyword evidence="3" id="KW-1185">Reference proteome</keyword>
<gene>
    <name evidence="2" type="ORF">DPMN_058010</name>
</gene>
<dbReference type="AlphaFoldDB" id="A0A9D4C1C1"/>
<dbReference type="EMBL" id="JAIWYP010000013">
    <property type="protein sequence ID" value="KAH3715304.1"/>
    <property type="molecule type" value="Genomic_DNA"/>
</dbReference>
<feature type="region of interest" description="Disordered" evidence="1">
    <location>
        <begin position="57"/>
        <end position="79"/>
    </location>
</feature>
<dbReference type="Proteomes" id="UP000828390">
    <property type="component" value="Unassembled WGS sequence"/>
</dbReference>
<proteinExistence type="predicted"/>
<protein>
    <submittedName>
        <fullName evidence="2">Uncharacterized protein</fullName>
    </submittedName>
</protein>
<evidence type="ECO:0000256" key="1">
    <source>
        <dbReference type="SAM" id="MobiDB-lite"/>
    </source>
</evidence>
<accession>A0A9D4C1C1</accession>
<comment type="caution">
    <text evidence="2">The sequence shown here is derived from an EMBL/GenBank/DDBJ whole genome shotgun (WGS) entry which is preliminary data.</text>
</comment>